<name>M1YZ81_NITG3</name>
<evidence type="ECO:0000313" key="2">
    <source>
        <dbReference type="EMBL" id="CCQ91030.1"/>
    </source>
</evidence>
<organism evidence="2 3">
    <name type="scientific">Nitrospina gracilis (strain 3/211)</name>
    <dbReference type="NCBI Taxonomy" id="1266370"/>
    <lineage>
        <taxon>Bacteria</taxon>
        <taxon>Pseudomonadati</taxon>
        <taxon>Nitrospinota/Tectimicrobiota group</taxon>
        <taxon>Nitrospinota</taxon>
        <taxon>Nitrospinia</taxon>
        <taxon>Nitrospinales</taxon>
        <taxon>Nitrospinaceae</taxon>
        <taxon>Nitrospina</taxon>
    </lineage>
</organism>
<dbReference type="Proteomes" id="UP000011704">
    <property type="component" value="Unassembled WGS sequence"/>
</dbReference>
<evidence type="ECO:0000313" key="3">
    <source>
        <dbReference type="Proteomes" id="UP000011704"/>
    </source>
</evidence>
<dbReference type="HOGENOM" id="CLU_2058885_0_0_0"/>
<sequence>MPAFAGADSGHAHHGVNPFDLKPGKAVHCELNGHQHVHANQPCPHKKPYRSPRTELGFDCGGSPMGTVPAQSSPVLKIFGPAGGVVRLASLASGRFLFETPSPFVMWETSPPSPPPKPF</sequence>
<feature type="region of interest" description="Disordered" evidence="1">
    <location>
        <begin position="37"/>
        <end position="60"/>
    </location>
</feature>
<gene>
    <name evidence="2" type="ORF">NITGR_550032</name>
</gene>
<dbReference type="AlphaFoldDB" id="M1YZ81"/>
<keyword evidence="3" id="KW-1185">Reference proteome</keyword>
<dbReference type="InParanoid" id="M1YZ81"/>
<dbReference type="EMBL" id="CAQJ01000061">
    <property type="protein sequence ID" value="CCQ91030.1"/>
    <property type="molecule type" value="Genomic_DNA"/>
</dbReference>
<protein>
    <submittedName>
        <fullName evidence="2">Uncharacterized protein</fullName>
    </submittedName>
</protein>
<dbReference type="STRING" id="1266370.NITGR_550032"/>
<comment type="caution">
    <text evidence="2">The sequence shown here is derived from an EMBL/GenBank/DDBJ whole genome shotgun (WGS) entry which is preliminary data.</text>
</comment>
<accession>M1YZ81</accession>
<proteinExistence type="predicted"/>
<evidence type="ECO:0000256" key="1">
    <source>
        <dbReference type="SAM" id="MobiDB-lite"/>
    </source>
</evidence>
<reference evidence="2 3" key="1">
    <citation type="journal article" date="2013" name="Front. Microbiol.">
        <title>The genome of Nitrospina gracilis illuminates the metabolism and evolution of the major marine nitrite oxidizer.</title>
        <authorList>
            <person name="Luecker S."/>
            <person name="Nowka B."/>
            <person name="Rattei T."/>
            <person name="Spieck E."/>
            <person name="and Daims H."/>
        </authorList>
    </citation>
    <scope>NUCLEOTIDE SEQUENCE [LARGE SCALE GENOMIC DNA]</scope>
    <source>
        <strain evidence="2 3">3/211</strain>
    </source>
</reference>